<organism evidence="2 3">
    <name type="scientific">Terriglobus aquaticus</name>
    <dbReference type="NCBI Taxonomy" id="940139"/>
    <lineage>
        <taxon>Bacteria</taxon>
        <taxon>Pseudomonadati</taxon>
        <taxon>Acidobacteriota</taxon>
        <taxon>Terriglobia</taxon>
        <taxon>Terriglobales</taxon>
        <taxon>Acidobacteriaceae</taxon>
        <taxon>Terriglobus</taxon>
    </lineage>
</organism>
<comment type="caution">
    <text evidence="2">The sequence shown here is derived from an EMBL/GenBank/DDBJ whole genome shotgun (WGS) entry which is preliminary data.</text>
</comment>
<name>A0ABW9KQX8_9BACT</name>
<feature type="transmembrane region" description="Helical" evidence="1">
    <location>
        <begin position="6"/>
        <end position="30"/>
    </location>
</feature>
<feature type="transmembrane region" description="Helical" evidence="1">
    <location>
        <begin position="51"/>
        <end position="68"/>
    </location>
</feature>
<reference evidence="2 3" key="1">
    <citation type="submission" date="2024-12" db="EMBL/GenBank/DDBJ databases">
        <authorList>
            <person name="Lee Y."/>
        </authorList>
    </citation>
    <scope>NUCLEOTIDE SEQUENCE [LARGE SCALE GENOMIC DNA]</scope>
    <source>
        <strain evidence="2 3">03SUJ4</strain>
    </source>
</reference>
<dbReference type="Proteomes" id="UP001634747">
    <property type="component" value="Unassembled WGS sequence"/>
</dbReference>
<dbReference type="EMBL" id="JBJYXY010000001">
    <property type="protein sequence ID" value="MFN2976914.1"/>
    <property type="molecule type" value="Genomic_DNA"/>
</dbReference>
<accession>A0ABW9KQX8</accession>
<feature type="transmembrane region" description="Helical" evidence="1">
    <location>
        <begin position="146"/>
        <end position="165"/>
    </location>
</feature>
<gene>
    <name evidence="2" type="ORF">ACK2TP_14180</name>
</gene>
<feature type="transmembrane region" description="Helical" evidence="1">
    <location>
        <begin position="80"/>
        <end position="99"/>
    </location>
</feature>
<keyword evidence="3" id="KW-1185">Reference proteome</keyword>
<keyword evidence="1" id="KW-0812">Transmembrane</keyword>
<feature type="transmembrane region" description="Helical" evidence="1">
    <location>
        <begin position="106"/>
        <end position="126"/>
    </location>
</feature>
<proteinExistence type="predicted"/>
<dbReference type="RefSeq" id="WP_263414906.1">
    <property type="nucleotide sequence ID" value="NZ_BAABBH010000001.1"/>
</dbReference>
<sequence length="166" mass="18162">MGYVLVLLLGILTGLRTMTPIAVVCWFAYLPAAIPGDRVLMLTGWRSFTSYVVSPILFTVLALGEYIGDKLPNTPSRTSSVGLIGRILFGVFVGVLIAPRVGGHHYLKGFTGGIGAVLGTYGGWWVRTRLAARVGKDWPIANLEDWFTIFASIMILNVITHSDFFR</sequence>
<evidence type="ECO:0000313" key="3">
    <source>
        <dbReference type="Proteomes" id="UP001634747"/>
    </source>
</evidence>
<protein>
    <submittedName>
        <fullName evidence="2">DUF4126 domain-containing protein</fullName>
    </submittedName>
</protein>
<evidence type="ECO:0000313" key="2">
    <source>
        <dbReference type="EMBL" id="MFN2976914.1"/>
    </source>
</evidence>
<keyword evidence="1" id="KW-1133">Transmembrane helix</keyword>
<evidence type="ECO:0000256" key="1">
    <source>
        <dbReference type="SAM" id="Phobius"/>
    </source>
</evidence>
<keyword evidence="1" id="KW-0472">Membrane</keyword>